<keyword evidence="6 7" id="KW-0472">Membrane</keyword>
<feature type="transmembrane region" description="Helical" evidence="7">
    <location>
        <begin position="249"/>
        <end position="271"/>
    </location>
</feature>
<dbReference type="SUPFAM" id="SSF161098">
    <property type="entry name" value="MetI-like"/>
    <property type="match status" value="1"/>
</dbReference>
<comment type="similarity">
    <text evidence="7">Belongs to the binding-protein-dependent transport system permease family.</text>
</comment>
<protein>
    <submittedName>
        <fullName evidence="9">Sugar ABC transporter permease</fullName>
    </submittedName>
</protein>
<sequence>MTALAAPALVLMVVVNAYPVVYAASQSLRDGNLLDPGDFVGLQNFTEILSDPLFWRAVRFTLLFTVSGVLGSWAIGYALALAFKQPFRGRGVLKVAFLLPWVVPVVVTSMSWNWLVATAESPLPRLFAAIGLPDVLFLADPTMAVAIVCVFKVWISFPFMFLMMSAAMEGIDPSVYEASTVDGAGRWATLTRMTLPLTAKSTYISWVLMSMFTINDFPTVFLLTGGGPVDATTSLVVLAYRTVFQSFQPGYGVGVAFIMTAALVAISLALFRSIRKVD</sequence>
<dbReference type="Proteomes" id="UP000612352">
    <property type="component" value="Unassembled WGS sequence"/>
</dbReference>
<gene>
    <name evidence="9" type="ORF">I8D64_16600</name>
</gene>
<name>A0ABS1BEF4_9MICO</name>
<reference evidence="9 10" key="1">
    <citation type="submission" date="2020-12" db="EMBL/GenBank/DDBJ databases">
        <title>Brachybacterium sp. MASK1Z-5, whole genome shotgun sequence.</title>
        <authorList>
            <person name="Tuo L."/>
        </authorList>
    </citation>
    <scope>NUCLEOTIDE SEQUENCE [LARGE SCALE GENOMIC DNA]</scope>
    <source>
        <strain evidence="9 10">MASK1Z-5</strain>
    </source>
</reference>
<evidence type="ECO:0000256" key="4">
    <source>
        <dbReference type="ARBA" id="ARBA00022692"/>
    </source>
</evidence>
<evidence type="ECO:0000256" key="7">
    <source>
        <dbReference type="RuleBase" id="RU363032"/>
    </source>
</evidence>
<organism evidence="9 10">
    <name type="scientific">Brachybacterium halotolerans</name>
    <dbReference type="NCBI Taxonomy" id="2795215"/>
    <lineage>
        <taxon>Bacteria</taxon>
        <taxon>Bacillati</taxon>
        <taxon>Actinomycetota</taxon>
        <taxon>Actinomycetes</taxon>
        <taxon>Micrococcales</taxon>
        <taxon>Dermabacteraceae</taxon>
        <taxon>Brachybacterium</taxon>
    </lineage>
</organism>
<evidence type="ECO:0000313" key="9">
    <source>
        <dbReference type="EMBL" id="MBK0333024.1"/>
    </source>
</evidence>
<dbReference type="PANTHER" id="PTHR43005:SF1">
    <property type="entry name" value="SPERMIDINE_PUTRESCINE TRANSPORT SYSTEM PERMEASE PROTEIN"/>
    <property type="match status" value="1"/>
</dbReference>
<evidence type="ECO:0000313" key="10">
    <source>
        <dbReference type="Proteomes" id="UP000612352"/>
    </source>
</evidence>
<evidence type="ECO:0000256" key="5">
    <source>
        <dbReference type="ARBA" id="ARBA00022989"/>
    </source>
</evidence>
<dbReference type="Pfam" id="PF00528">
    <property type="entry name" value="BPD_transp_1"/>
    <property type="match status" value="1"/>
</dbReference>
<keyword evidence="4 7" id="KW-0812">Transmembrane</keyword>
<keyword evidence="2 7" id="KW-0813">Transport</keyword>
<dbReference type="Gene3D" id="1.10.3720.10">
    <property type="entry name" value="MetI-like"/>
    <property type="match status" value="1"/>
</dbReference>
<evidence type="ECO:0000256" key="1">
    <source>
        <dbReference type="ARBA" id="ARBA00004651"/>
    </source>
</evidence>
<feature type="domain" description="ABC transmembrane type-1" evidence="8">
    <location>
        <begin position="58"/>
        <end position="272"/>
    </location>
</feature>
<evidence type="ECO:0000256" key="2">
    <source>
        <dbReference type="ARBA" id="ARBA00022448"/>
    </source>
</evidence>
<proteinExistence type="inferred from homology"/>
<keyword evidence="10" id="KW-1185">Reference proteome</keyword>
<evidence type="ECO:0000256" key="3">
    <source>
        <dbReference type="ARBA" id="ARBA00022475"/>
    </source>
</evidence>
<feature type="transmembrane region" description="Helical" evidence="7">
    <location>
        <begin position="60"/>
        <end position="83"/>
    </location>
</feature>
<evidence type="ECO:0000259" key="8">
    <source>
        <dbReference type="PROSITE" id="PS50928"/>
    </source>
</evidence>
<feature type="transmembrane region" description="Helical" evidence="7">
    <location>
        <begin position="203"/>
        <end position="229"/>
    </location>
</feature>
<dbReference type="EMBL" id="JAEDAJ010000018">
    <property type="protein sequence ID" value="MBK0333024.1"/>
    <property type="molecule type" value="Genomic_DNA"/>
</dbReference>
<dbReference type="InterPro" id="IPR000515">
    <property type="entry name" value="MetI-like"/>
</dbReference>
<dbReference type="InterPro" id="IPR035906">
    <property type="entry name" value="MetI-like_sf"/>
</dbReference>
<feature type="transmembrane region" description="Helical" evidence="7">
    <location>
        <begin position="95"/>
        <end position="115"/>
    </location>
</feature>
<dbReference type="CDD" id="cd06261">
    <property type="entry name" value="TM_PBP2"/>
    <property type="match status" value="1"/>
</dbReference>
<keyword evidence="3" id="KW-1003">Cell membrane</keyword>
<feature type="transmembrane region" description="Helical" evidence="7">
    <location>
        <begin position="135"/>
        <end position="155"/>
    </location>
</feature>
<keyword evidence="5 7" id="KW-1133">Transmembrane helix</keyword>
<evidence type="ECO:0000256" key="6">
    <source>
        <dbReference type="ARBA" id="ARBA00023136"/>
    </source>
</evidence>
<accession>A0ABS1BEF4</accession>
<comment type="subcellular location">
    <subcellularLocation>
        <location evidence="1 7">Cell membrane</location>
        <topology evidence="1 7">Multi-pass membrane protein</topology>
    </subcellularLocation>
</comment>
<dbReference type="PROSITE" id="PS50928">
    <property type="entry name" value="ABC_TM1"/>
    <property type="match status" value="1"/>
</dbReference>
<dbReference type="PANTHER" id="PTHR43005">
    <property type="entry name" value="BLR7065 PROTEIN"/>
    <property type="match status" value="1"/>
</dbReference>
<dbReference type="RefSeq" id="WP_200503892.1">
    <property type="nucleotide sequence ID" value="NZ_JAEDAJ010000018.1"/>
</dbReference>
<comment type="caution">
    <text evidence="9">The sequence shown here is derived from an EMBL/GenBank/DDBJ whole genome shotgun (WGS) entry which is preliminary data.</text>
</comment>